<dbReference type="HOGENOM" id="CLU_501242_0_0_6"/>
<dbReference type="EMBL" id="CP005960">
    <property type="protein sequence ID" value="AHZ69077.1"/>
    <property type="molecule type" value="Genomic_DNA"/>
</dbReference>
<dbReference type="KEGG" id="pman:OU5_1998"/>
<gene>
    <name evidence="1" type="primary">bpiB5</name>
    <name evidence="1" type="ORF">OU5_1998</name>
</gene>
<accession>A0A024E8D5</accession>
<protein>
    <submittedName>
        <fullName evidence="1">BpiB05</fullName>
    </submittedName>
</protein>
<evidence type="ECO:0000313" key="2">
    <source>
        <dbReference type="Proteomes" id="UP000026913"/>
    </source>
</evidence>
<evidence type="ECO:0000313" key="1">
    <source>
        <dbReference type="EMBL" id="AHZ69077.1"/>
    </source>
</evidence>
<dbReference type="AlphaFoldDB" id="A0A024E8D5"/>
<reference evidence="1 2" key="1">
    <citation type="journal article" date="2012" name="J. Bacteriol.">
        <title>Genome sequence of cold-adapted Pseudomonas mandelii strain JR-1.</title>
        <authorList>
            <person name="Jang S.H."/>
            <person name="Kim J."/>
            <person name="Kim J."/>
            <person name="Hong S."/>
            <person name="Lee C."/>
        </authorList>
    </citation>
    <scope>NUCLEOTIDE SEQUENCE [LARGE SCALE GENOMIC DNA]</scope>
    <source>
        <strain evidence="1 2">JR-1</strain>
    </source>
</reference>
<dbReference type="RefSeq" id="WP_010462235.1">
    <property type="nucleotide sequence ID" value="NZ_CP005960.1"/>
</dbReference>
<name>A0A024E8D5_9PSED</name>
<sequence>MFDYVGSFPIPVEFLPQRLRSLLEPVGTDPLLKVEVNSFTETEIPGLNRETLHMLTAVVPDDGSAPPIIHSDQGLVAYSLPIFGDKGSLRDFVPSVCGYDYIVASWGSSLFYTYNLAEKVWMTLGLTPRCIGNEQQSMVYDDLSLPEFGVATGEVSCQYHFKASRNIRWFMSNEYLRKYLWMRGARGVRQFYYQATLQDVPQLRELMKGESFVSLGEPGGWFDGDIREANGGLLLQVWATVEAISGAPCPQQTADELTWPGIAKKVTRAIANDIMRDEQTVYLDDRFLERYEKNKLYGSTPVDFSGGWLCSPSYLGQWSFTGCRRVGRNLIEVELRDLYKGVPDREILHAHSCALDAAIVKQRDLTEEHIVSKVDRLLAQLLSLGENLSRLGAVLGIQKSAVDLLGFSRKEVEADGWLNYPQLSKLAQVAPVDMTQQDFLARCKSIHEIWQKLPNGFLKQILQAAGVPRESTSNLASLKLLEGLLNILLAFDANWEAPDALKNKDEPEGWKARSTGIAMLFVTNDLRIADAHDSVSEILKKLQEQGFETATLHQGYGRALDFVLDGVIKAFAAINDPLGRILARA</sequence>
<organism evidence="1 2">
    <name type="scientific">Pseudomonas mandelii JR-1</name>
    <dbReference type="NCBI Taxonomy" id="1147786"/>
    <lineage>
        <taxon>Bacteria</taxon>
        <taxon>Pseudomonadati</taxon>
        <taxon>Pseudomonadota</taxon>
        <taxon>Gammaproteobacteria</taxon>
        <taxon>Pseudomonadales</taxon>
        <taxon>Pseudomonadaceae</taxon>
        <taxon>Pseudomonas</taxon>
    </lineage>
</organism>
<proteinExistence type="predicted"/>
<dbReference type="Proteomes" id="UP000026913">
    <property type="component" value="Chromosome"/>
</dbReference>